<dbReference type="EMBL" id="QUAL01000280">
    <property type="protein sequence ID" value="RIQ16022.1"/>
    <property type="molecule type" value="Genomic_DNA"/>
</dbReference>
<organism evidence="1 2">
    <name type="scientific">Jiangella rhizosphaerae</name>
    <dbReference type="NCBI Taxonomy" id="2293569"/>
    <lineage>
        <taxon>Bacteria</taxon>
        <taxon>Bacillati</taxon>
        <taxon>Actinomycetota</taxon>
        <taxon>Actinomycetes</taxon>
        <taxon>Jiangellales</taxon>
        <taxon>Jiangellaceae</taxon>
        <taxon>Jiangella</taxon>
    </lineage>
</organism>
<dbReference type="PROSITE" id="PS51318">
    <property type="entry name" value="TAT"/>
    <property type="match status" value="1"/>
</dbReference>
<feature type="non-terminal residue" evidence="1">
    <location>
        <position position="82"/>
    </location>
</feature>
<comment type="caution">
    <text evidence="1">The sequence shown here is derived from an EMBL/GenBank/DDBJ whole genome shotgun (WGS) entry which is preliminary data.</text>
</comment>
<keyword evidence="2" id="KW-1185">Reference proteome</keyword>
<dbReference type="AlphaFoldDB" id="A0A418KKG7"/>
<sequence>MPDHDDAPGRRRLLPLLDAHRGGRSAMTCRYRCADACAHEAPNTSDNAYFGDIVEAAVSRRGLLRGGAAAAAVVVGAGAPGT</sequence>
<evidence type="ECO:0000313" key="2">
    <source>
        <dbReference type="Proteomes" id="UP000284057"/>
    </source>
</evidence>
<protein>
    <submittedName>
        <fullName evidence="1">Phosphatase</fullName>
    </submittedName>
</protein>
<evidence type="ECO:0000313" key="1">
    <source>
        <dbReference type="EMBL" id="RIQ16022.1"/>
    </source>
</evidence>
<proteinExistence type="predicted"/>
<gene>
    <name evidence="1" type="ORF">DY240_23245</name>
</gene>
<reference evidence="1 2" key="1">
    <citation type="submission" date="2018-09" db="EMBL/GenBank/DDBJ databases">
        <title>Isolation, diversity and antifungal activity of actinobacteria from wheat.</title>
        <authorList>
            <person name="Han C."/>
        </authorList>
    </citation>
    <scope>NUCLEOTIDE SEQUENCE [LARGE SCALE GENOMIC DNA]</scope>
    <source>
        <strain evidence="1 2">NEAU-YY265</strain>
    </source>
</reference>
<dbReference type="InterPro" id="IPR006311">
    <property type="entry name" value="TAT_signal"/>
</dbReference>
<name>A0A418KKG7_9ACTN</name>
<accession>A0A418KKG7</accession>
<dbReference type="Proteomes" id="UP000284057">
    <property type="component" value="Unassembled WGS sequence"/>
</dbReference>